<comment type="pathway">
    <text evidence="2">Secondary metabolite biosynthesis.</text>
</comment>
<keyword evidence="7 8" id="KW-0472">Membrane</keyword>
<dbReference type="Pfam" id="PF13813">
    <property type="entry name" value="MBOAT_2"/>
    <property type="match status" value="1"/>
</dbReference>
<dbReference type="PANTHER" id="PTHR31595:SF57">
    <property type="entry name" value="OS04G0481900 PROTEIN"/>
    <property type="match status" value="1"/>
</dbReference>
<dbReference type="InterPro" id="IPR044851">
    <property type="entry name" value="Wax_synthase"/>
</dbReference>
<evidence type="ECO:0000256" key="4">
    <source>
        <dbReference type="ARBA" id="ARBA00022679"/>
    </source>
</evidence>
<dbReference type="Proteomes" id="UP001221413">
    <property type="component" value="Unassembled WGS sequence"/>
</dbReference>
<dbReference type="EMBL" id="JAQGDS010000004">
    <property type="protein sequence ID" value="KAJ6261009.1"/>
    <property type="molecule type" value="Genomic_DNA"/>
</dbReference>
<accession>A0AAD6NJS4</accession>
<evidence type="ECO:0000313" key="10">
    <source>
        <dbReference type="EMBL" id="KAJ6261009.1"/>
    </source>
</evidence>
<feature type="transmembrane region" description="Helical" evidence="8">
    <location>
        <begin position="57"/>
        <end position="75"/>
    </location>
</feature>
<dbReference type="GO" id="GO:0016020">
    <property type="term" value="C:membrane"/>
    <property type="evidence" value="ECO:0007669"/>
    <property type="project" value="UniProtKB-SubCell"/>
</dbReference>
<keyword evidence="11" id="KW-1185">Reference proteome</keyword>
<name>A0AAD6NJS4_DREDA</name>
<comment type="similarity">
    <text evidence="3">Belongs to the wax synthase family.</text>
</comment>
<keyword evidence="5 8" id="KW-0812">Transmembrane</keyword>
<dbReference type="AlphaFoldDB" id="A0AAD6NJS4"/>
<feature type="domain" description="Wax synthase" evidence="9">
    <location>
        <begin position="208"/>
        <end position="297"/>
    </location>
</feature>
<protein>
    <recommendedName>
        <fullName evidence="9">Wax synthase domain-containing protein</fullName>
    </recommendedName>
</protein>
<dbReference type="GO" id="GO:0008374">
    <property type="term" value="F:O-acyltransferase activity"/>
    <property type="evidence" value="ECO:0007669"/>
    <property type="project" value="InterPro"/>
</dbReference>
<evidence type="ECO:0000313" key="11">
    <source>
        <dbReference type="Proteomes" id="UP001221413"/>
    </source>
</evidence>
<dbReference type="PANTHER" id="PTHR31595">
    <property type="entry name" value="LONG-CHAIN-ALCOHOL O-FATTY-ACYLTRANSFERASE 3-RELATED"/>
    <property type="match status" value="1"/>
</dbReference>
<dbReference type="InterPro" id="IPR032805">
    <property type="entry name" value="Wax_synthase_dom"/>
</dbReference>
<evidence type="ECO:0000256" key="3">
    <source>
        <dbReference type="ARBA" id="ARBA00007282"/>
    </source>
</evidence>
<evidence type="ECO:0000256" key="7">
    <source>
        <dbReference type="ARBA" id="ARBA00023136"/>
    </source>
</evidence>
<proteinExistence type="inferred from homology"/>
<keyword evidence="6 8" id="KW-1133">Transmembrane helix</keyword>
<evidence type="ECO:0000256" key="6">
    <source>
        <dbReference type="ARBA" id="ARBA00022989"/>
    </source>
</evidence>
<feature type="transmembrane region" description="Helical" evidence="8">
    <location>
        <begin position="287"/>
        <end position="309"/>
    </location>
</feature>
<gene>
    <name evidence="10" type="ORF">Dda_3674</name>
</gene>
<evidence type="ECO:0000259" key="9">
    <source>
        <dbReference type="Pfam" id="PF13813"/>
    </source>
</evidence>
<comment type="caution">
    <text evidence="10">The sequence shown here is derived from an EMBL/GenBank/DDBJ whole genome shotgun (WGS) entry which is preliminary data.</text>
</comment>
<organism evidence="10 11">
    <name type="scientific">Drechslerella dactyloides</name>
    <name type="common">Nematode-trapping fungus</name>
    <name type="synonym">Arthrobotrys dactyloides</name>
    <dbReference type="NCBI Taxonomy" id="74499"/>
    <lineage>
        <taxon>Eukaryota</taxon>
        <taxon>Fungi</taxon>
        <taxon>Dikarya</taxon>
        <taxon>Ascomycota</taxon>
        <taxon>Pezizomycotina</taxon>
        <taxon>Orbiliomycetes</taxon>
        <taxon>Orbiliales</taxon>
        <taxon>Orbiliaceae</taxon>
        <taxon>Drechslerella</taxon>
    </lineage>
</organism>
<evidence type="ECO:0000256" key="1">
    <source>
        <dbReference type="ARBA" id="ARBA00004141"/>
    </source>
</evidence>
<comment type="subcellular location">
    <subcellularLocation>
        <location evidence="1">Membrane</location>
        <topology evidence="1">Multi-pass membrane protein</topology>
    </subcellularLocation>
</comment>
<sequence length="357" mass="40452">MPSLDMTVAGTASQPGGEDSINVAFRDVPRALWCILGCFALLYTANYHAVARNSRRHVFWSVVTLMAVVFSHFYAKIDCRPWLALRNCAFSCCFMKCLDMLFRRFQNTTLTWKLPTPSSTPPPLYQQAFWMTLELRYEHFTPNPVRIPVPAPFHEPTQWLYHLLVYAIITFGPLPQDLSIVKAVKLLLQIYIIWTAMHLPLRLLDTAPFFAPLYTADSLVKFWNGTVWHVAFQSPCRSVAMVPVQTLLTGLGTSRSLARGAGVIAAFALMGVFHAYIGWAVMRDSVYGWGVVVGFFVMNGIATVLESVLWGRRRSWVRAVLAWGFEIALASWAMSGVEFPRELWRVHDPLFCHISVL</sequence>
<keyword evidence="4" id="KW-0808">Transferase</keyword>
<evidence type="ECO:0000256" key="2">
    <source>
        <dbReference type="ARBA" id="ARBA00005179"/>
    </source>
</evidence>
<feature type="transmembrane region" description="Helical" evidence="8">
    <location>
        <begin position="261"/>
        <end position="281"/>
    </location>
</feature>
<feature type="transmembrane region" description="Helical" evidence="8">
    <location>
        <begin position="30"/>
        <end position="50"/>
    </location>
</feature>
<evidence type="ECO:0000256" key="5">
    <source>
        <dbReference type="ARBA" id="ARBA00022692"/>
    </source>
</evidence>
<reference evidence="10" key="1">
    <citation type="submission" date="2023-01" db="EMBL/GenBank/DDBJ databases">
        <title>The chitinases involved in constricting ring structure development in the nematode-trapping fungus Drechslerella dactyloides.</title>
        <authorList>
            <person name="Wang R."/>
            <person name="Zhang L."/>
            <person name="Tang P."/>
            <person name="Li S."/>
            <person name="Liang L."/>
        </authorList>
    </citation>
    <scope>NUCLEOTIDE SEQUENCE</scope>
    <source>
        <strain evidence="10">YMF1.00031</strain>
    </source>
</reference>
<dbReference type="GO" id="GO:0006629">
    <property type="term" value="P:lipid metabolic process"/>
    <property type="evidence" value="ECO:0007669"/>
    <property type="project" value="InterPro"/>
</dbReference>
<evidence type="ECO:0000256" key="8">
    <source>
        <dbReference type="SAM" id="Phobius"/>
    </source>
</evidence>